<dbReference type="InterPro" id="IPR029052">
    <property type="entry name" value="Metallo-depent_PP-like"/>
</dbReference>
<dbReference type="Pfam" id="PF00149">
    <property type="entry name" value="Metallophos"/>
    <property type="match status" value="1"/>
</dbReference>
<sequence length="509" mass="56355">MRVLAGALGHTIPSMYRIGARRGFSCAHGNGVRRQLRPAWEGGTGLLGGTAWRGSDHVRRGVIRGLVSGIDHVRWMGSTQRMGSESRNKTISFFCDVEGNLEYFRTCVKFSTVLRFHDEEKLELEFVASDMYFVFGGDVVDHGEGDIRIAKALIRFKKKYPDRVFLVAGNRDVNKMLLTSRLWETFERDKEAGASKLRDILKITMGAPNAFEFRRKELAILSGVGLDAVTDIDVATSYYESVAENGFMRSYLEHAQLAVLLFDSLFLHGAVPENGIGFVPSNGTPQALTAKEWISCLNQFYNEQLDMWNKNPRVREDGVGGYLLTEYGKPGGLDGRGVLYNDWLEKGGTLPARIPRSVANYLLDSGIRRVVSGHRPHGDTPTVIREEETDFIVVTADTSYSDKTAPDNRGKAVSEILVDISTSGDKVNSSTRIRGIRKDGTTQLDFVVELDPSVGCPLSAVARKSSDTPSQEGWLKAALPSEGEYLACFSRGPNTFSSDLDYRVVNLLK</sequence>
<dbReference type="PANTHER" id="PTHR42254">
    <property type="entry name" value="METALLOPHOS DOMAIN-CONTAINING PROTEIN"/>
    <property type="match status" value="1"/>
</dbReference>
<dbReference type="SUPFAM" id="SSF56300">
    <property type="entry name" value="Metallo-dependent phosphatases"/>
    <property type="match status" value="1"/>
</dbReference>
<accession>A0A7S2SE79</accession>
<dbReference type="AlphaFoldDB" id="A0A7S2SE79"/>
<dbReference type="Gene3D" id="3.60.21.10">
    <property type="match status" value="1"/>
</dbReference>
<reference evidence="2" key="1">
    <citation type="submission" date="2021-01" db="EMBL/GenBank/DDBJ databases">
        <authorList>
            <person name="Corre E."/>
            <person name="Pelletier E."/>
            <person name="Niang G."/>
            <person name="Scheremetjew M."/>
            <person name="Finn R."/>
            <person name="Kale V."/>
            <person name="Holt S."/>
            <person name="Cochrane G."/>
            <person name="Meng A."/>
            <person name="Brown T."/>
            <person name="Cohen L."/>
        </authorList>
    </citation>
    <scope>NUCLEOTIDE SEQUENCE</scope>
    <source>
        <strain evidence="2">NY070348D</strain>
    </source>
</reference>
<name>A0A7S2SE79_9STRA</name>
<gene>
    <name evidence="2" type="ORF">QSP1433_LOCUS13228</name>
</gene>
<dbReference type="InterPro" id="IPR004843">
    <property type="entry name" value="Calcineurin-like_PHP"/>
</dbReference>
<proteinExistence type="predicted"/>
<organism evidence="2">
    <name type="scientific">Mucochytrium quahogii</name>
    <dbReference type="NCBI Taxonomy" id="96639"/>
    <lineage>
        <taxon>Eukaryota</taxon>
        <taxon>Sar</taxon>
        <taxon>Stramenopiles</taxon>
        <taxon>Bigyra</taxon>
        <taxon>Labyrinthulomycetes</taxon>
        <taxon>Thraustochytrida</taxon>
        <taxon>Thraustochytriidae</taxon>
        <taxon>Mucochytrium</taxon>
    </lineage>
</organism>
<evidence type="ECO:0000313" key="2">
    <source>
        <dbReference type="EMBL" id="CAD9697489.1"/>
    </source>
</evidence>
<evidence type="ECO:0000259" key="1">
    <source>
        <dbReference type="Pfam" id="PF00149"/>
    </source>
</evidence>
<dbReference type="GO" id="GO:0016787">
    <property type="term" value="F:hydrolase activity"/>
    <property type="evidence" value="ECO:0007669"/>
    <property type="project" value="InterPro"/>
</dbReference>
<dbReference type="EMBL" id="HBHK01020816">
    <property type="protein sequence ID" value="CAD9697489.1"/>
    <property type="molecule type" value="Transcribed_RNA"/>
</dbReference>
<dbReference type="PANTHER" id="PTHR42254:SF1">
    <property type="entry name" value="CALCINEURIN-LIKE PHOSPHOESTERASE DOMAIN-CONTAINING PROTEIN"/>
    <property type="match status" value="1"/>
</dbReference>
<feature type="domain" description="Calcineurin-like phosphoesterase" evidence="1">
    <location>
        <begin position="131"/>
        <end position="189"/>
    </location>
</feature>
<protein>
    <recommendedName>
        <fullName evidence="1">Calcineurin-like phosphoesterase domain-containing protein</fullName>
    </recommendedName>
</protein>